<dbReference type="Proteomes" id="UP000679226">
    <property type="component" value="Chromosome"/>
</dbReference>
<gene>
    <name evidence="2" type="ORF">INE88_02305</name>
</gene>
<proteinExistence type="predicted"/>
<reference evidence="2" key="1">
    <citation type="journal article" date="2021" name="PLoS Genet.">
        <title>Mobile Type VI secretion system loci of the gut Bacteroidales display extensive intra-ecosystem transfer, multi-species spread and geographical clustering.</title>
        <authorList>
            <person name="Garcia-Bayona L."/>
            <person name="Coyne M.J."/>
            <person name="Comstock L.E."/>
        </authorList>
    </citation>
    <scope>NUCLEOTIDE SEQUENCE</scope>
    <source>
        <strain evidence="2">CL11T00C20</strain>
    </source>
</reference>
<organism evidence="2 3">
    <name type="scientific">Bacteroides eggerthii</name>
    <dbReference type="NCBI Taxonomy" id="28111"/>
    <lineage>
        <taxon>Bacteria</taxon>
        <taxon>Pseudomonadati</taxon>
        <taxon>Bacteroidota</taxon>
        <taxon>Bacteroidia</taxon>
        <taxon>Bacteroidales</taxon>
        <taxon>Bacteroidaceae</taxon>
        <taxon>Bacteroides</taxon>
    </lineage>
</organism>
<evidence type="ECO:0000313" key="3">
    <source>
        <dbReference type="Proteomes" id="UP000679226"/>
    </source>
</evidence>
<dbReference type="SUPFAM" id="SSF48452">
    <property type="entry name" value="TPR-like"/>
    <property type="match status" value="1"/>
</dbReference>
<dbReference type="Pfam" id="PF12771">
    <property type="entry name" value="SusD-like_2"/>
    <property type="match status" value="1"/>
</dbReference>
<dbReference type="EMBL" id="CP072227">
    <property type="protein sequence ID" value="QUT45483.1"/>
    <property type="molecule type" value="Genomic_DNA"/>
</dbReference>
<accession>A0A975KGF5</accession>
<name>A0A975KGF5_9BACE</name>
<evidence type="ECO:0000313" key="2">
    <source>
        <dbReference type="EMBL" id="QUT45483.1"/>
    </source>
</evidence>
<evidence type="ECO:0000256" key="1">
    <source>
        <dbReference type="SAM" id="MobiDB-lite"/>
    </source>
</evidence>
<dbReference type="InterPro" id="IPR011990">
    <property type="entry name" value="TPR-like_helical_dom_sf"/>
</dbReference>
<dbReference type="RefSeq" id="WP_211454011.1">
    <property type="nucleotide sequence ID" value="NZ_CP072227.1"/>
</dbReference>
<feature type="region of interest" description="Disordered" evidence="1">
    <location>
        <begin position="303"/>
        <end position="323"/>
    </location>
</feature>
<dbReference type="InterPro" id="IPR041662">
    <property type="entry name" value="SusD-like_2"/>
</dbReference>
<dbReference type="KEGG" id="beg:INE88_02305"/>
<protein>
    <submittedName>
        <fullName evidence="2">Starch-binding associating with outer membrane</fullName>
    </submittedName>
</protein>
<dbReference type="PROSITE" id="PS51257">
    <property type="entry name" value="PROKAR_LIPOPROTEIN"/>
    <property type="match status" value="1"/>
</dbReference>
<dbReference type="Gene3D" id="1.25.40.390">
    <property type="match status" value="1"/>
</dbReference>
<dbReference type="AlphaFoldDB" id="A0A975KGF5"/>
<sequence length="476" mass="52928">MNKLKIFLVAIAAIAFSSCDKWMDINTDPNYPSEIPTAMPITSGMGSSATVIGGQYAILGSLWAQHFTQDNTANQYKAWDAYNVTSSVMNSEYLKLYAYSLTDFKKAIKRSAEVEDWNNYLIATVMEAYVFQVLADLYGAVPYFEACKADEGITTPKFDSGEEIYTDLFARLDDALSKDFKAATCTDPGKADLVFGGNMEHWKEFANTLKLKLAIRQYKAKQSESEQVINSMLNSGVKFLSVDASITGYKDTPGNYNPFYDSEVYGLGNANLKASNTTLNFLRANNDPRLPYMYEKGNRGEYEGLDQGDYSKPAAEQPTGSLSKGKISASDPVVFLSAAESAFLQAEALVKCKGGVGAQNKYEEGVREAFNRYGIESKAEAMLQDGAAYAYDSTNPLKSIITQKWLSMFLSQGLEAFFEFNRTGYPDHFTVSKNSILVDKTAFVQRLVFPEYELTSNKENVPQRVEPDVPLWWAVK</sequence>